<accession>A0ACC5R515</accession>
<dbReference type="Proteomes" id="UP000616151">
    <property type="component" value="Unassembled WGS sequence"/>
</dbReference>
<evidence type="ECO:0000313" key="2">
    <source>
        <dbReference type="Proteomes" id="UP000616151"/>
    </source>
</evidence>
<dbReference type="EC" id="6.3.4.4" evidence="1"/>
<organism evidence="1 2">
    <name type="scientific">Taklimakanibacter albus</name>
    <dbReference type="NCBI Taxonomy" id="2800327"/>
    <lineage>
        <taxon>Bacteria</taxon>
        <taxon>Pseudomonadati</taxon>
        <taxon>Pseudomonadota</taxon>
        <taxon>Alphaproteobacteria</taxon>
        <taxon>Hyphomicrobiales</taxon>
        <taxon>Aestuariivirgaceae</taxon>
        <taxon>Taklimakanibacter</taxon>
    </lineage>
</organism>
<protein>
    <submittedName>
        <fullName evidence="1">Adenylosuccinate synthase</fullName>
        <ecNumber evidence="1">6.3.4.4</ecNumber>
    </submittedName>
</protein>
<comment type="caution">
    <text evidence="1">The sequence shown here is derived from an EMBL/GenBank/DDBJ whole genome shotgun (WGS) entry which is preliminary data.</text>
</comment>
<evidence type="ECO:0000313" key="1">
    <source>
        <dbReference type="EMBL" id="MBK1867749.1"/>
    </source>
</evidence>
<reference evidence="1" key="1">
    <citation type="submission" date="2021-01" db="EMBL/GenBank/DDBJ databases">
        <authorList>
            <person name="Sun Q."/>
        </authorList>
    </citation>
    <scope>NUCLEOTIDE SEQUENCE</scope>
    <source>
        <strain evidence="1">YIM B02566</strain>
    </source>
</reference>
<keyword evidence="2" id="KW-1185">Reference proteome</keyword>
<keyword evidence="1" id="KW-0436">Ligase</keyword>
<name>A0ACC5R515_9HYPH</name>
<dbReference type="EMBL" id="JAENHL010000007">
    <property type="protein sequence ID" value="MBK1867749.1"/>
    <property type="molecule type" value="Genomic_DNA"/>
</dbReference>
<sequence>MANVAVVGAQWGDEGKGKIVDWLSERADIVVRFQGGHNAGHTLVIDGVTYKLSLLPSGIVRKGKLSVIGNGVVVDPWALCAEIEKLQGQGVTVSRENLRIAGNATLILPLHRELDQMREAAAGDGKIGTTGRGIGPAYEDKVGRRSIRVHDLANLATLDPKIDRLLAHHNALRRGLGQPEVQASELKAQLAEVAPKLLAYSDAVWHLLDEAKRDGKRILFEGAQGILLDIDHGTYPYVTSSNTVAGQASAGSGMGPSSIGYVLGIAKAYTTRVGSGPFPTEQQNEIGELIGQRGREFGTVTGRKRRCGWFDAVLVNQTIKVSGIHGIALTKLDVLDGLEEIKVCVAYELDGKRIDRLPAAEEAQKNVVPVYETLEGWKETTAGARSWADLPAQAIKYVKYLEELIGCPVALLSTSPERDDTILMKDPFED</sequence>
<gene>
    <name evidence="1" type="ORF">JHL16_15430</name>
</gene>
<proteinExistence type="predicted"/>